<dbReference type="KEGG" id="slr:L21SP2_1991"/>
<sequence length="38" mass="3877">MEAAKAGRTMIAVPGAGGRWNYRGTAVCAPERAEAAAD</sequence>
<keyword evidence="2" id="KW-1185">Reference proteome</keyword>
<evidence type="ECO:0000313" key="2">
    <source>
        <dbReference type="Proteomes" id="UP000018680"/>
    </source>
</evidence>
<dbReference type="HOGENOM" id="CLU_3332802_0_0_12"/>
<dbReference type="AlphaFoldDB" id="V5WHQ7"/>
<organism evidence="1 2">
    <name type="scientific">Salinispira pacifica</name>
    <dbReference type="NCBI Taxonomy" id="1307761"/>
    <lineage>
        <taxon>Bacteria</taxon>
        <taxon>Pseudomonadati</taxon>
        <taxon>Spirochaetota</taxon>
        <taxon>Spirochaetia</taxon>
        <taxon>Spirochaetales</taxon>
        <taxon>Spirochaetaceae</taxon>
        <taxon>Salinispira</taxon>
    </lineage>
</organism>
<dbReference type="Proteomes" id="UP000018680">
    <property type="component" value="Chromosome"/>
</dbReference>
<evidence type="ECO:0000313" key="1">
    <source>
        <dbReference type="EMBL" id="AHC15362.1"/>
    </source>
</evidence>
<gene>
    <name evidence="1" type="ORF">L21SP2_1991</name>
</gene>
<accession>V5WHQ7</accession>
<proteinExistence type="predicted"/>
<dbReference type="EMBL" id="CP006939">
    <property type="protein sequence ID" value="AHC15362.1"/>
    <property type="molecule type" value="Genomic_DNA"/>
</dbReference>
<protein>
    <submittedName>
        <fullName evidence="1">Uncharacterized protein</fullName>
    </submittedName>
</protein>
<reference evidence="1 2" key="1">
    <citation type="journal article" date="2015" name="Stand. Genomic Sci.">
        <title>Complete genome sequence and description of Salinispira pacifica gen. nov., sp. nov., a novel spirochaete isolated form a hypersaline microbial mat.</title>
        <authorList>
            <person name="Ben Hania W."/>
            <person name="Joseph M."/>
            <person name="Schumann P."/>
            <person name="Bunk B."/>
            <person name="Fiebig A."/>
            <person name="Sproer C."/>
            <person name="Klenk H.P."/>
            <person name="Fardeau M.L."/>
            <person name="Spring S."/>
        </authorList>
    </citation>
    <scope>NUCLEOTIDE SEQUENCE [LARGE SCALE GENOMIC DNA]</scope>
    <source>
        <strain evidence="1 2">L21-RPul-D2</strain>
    </source>
</reference>
<name>V5WHQ7_9SPIO</name>